<dbReference type="Proteomes" id="UP000199373">
    <property type="component" value="Unassembled WGS sequence"/>
</dbReference>
<gene>
    <name evidence="11" type="ORF">SAMN04487850_2345</name>
</gene>
<evidence type="ECO:0000256" key="4">
    <source>
        <dbReference type="ARBA" id="ARBA00022729"/>
    </source>
</evidence>
<dbReference type="Pfam" id="PF04616">
    <property type="entry name" value="Glyco_hydro_43"/>
    <property type="match status" value="1"/>
</dbReference>
<dbReference type="Pfam" id="PF10566">
    <property type="entry name" value="Glyco_hydro_97"/>
    <property type="match status" value="1"/>
</dbReference>
<reference evidence="11 12" key="1">
    <citation type="submission" date="2016-10" db="EMBL/GenBank/DDBJ databases">
        <authorList>
            <person name="de Groot N.N."/>
        </authorList>
    </citation>
    <scope>NUCLEOTIDE SEQUENCE [LARGE SCALE GENOMIC DNA]</scope>
    <source>
        <strain evidence="11 12">TC2-24</strain>
    </source>
</reference>
<evidence type="ECO:0000256" key="8">
    <source>
        <dbReference type="PIRSR" id="PIRSR606710-2"/>
    </source>
</evidence>
<keyword evidence="12" id="KW-1185">Reference proteome</keyword>
<feature type="chain" id="PRO_5011617683" evidence="9">
    <location>
        <begin position="21"/>
        <end position="1063"/>
    </location>
</feature>
<dbReference type="InterPro" id="IPR006584">
    <property type="entry name" value="Cellulose-bd_IV"/>
</dbReference>
<dbReference type="InterPro" id="IPR013785">
    <property type="entry name" value="Aldolase_TIM"/>
</dbReference>
<evidence type="ECO:0000313" key="12">
    <source>
        <dbReference type="Proteomes" id="UP000199373"/>
    </source>
</evidence>
<dbReference type="SUPFAM" id="SSF51445">
    <property type="entry name" value="(Trans)glycosidases"/>
    <property type="match status" value="1"/>
</dbReference>
<keyword evidence="7" id="KW-0326">Glycosidase</keyword>
<evidence type="ECO:0000256" key="9">
    <source>
        <dbReference type="SAM" id="SignalP"/>
    </source>
</evidence>
<dbReference type="GO" id="GO:0005975">
    <property type="term" value="P:carbohydrate metabolic process"/>
    <property type="evidence" value="ECO:0007669"/>
    <property type="project" value="InterPro"/>
</dbReference>
<dbReference type="InterPro" id="IPR019563">
    <property type="entry name" value="GH97_catalytic"/>
</dbReference>
<dbReference type="EMBL" id="FOIQ01000006">
    <property type="protein sequence ID" value="SEW24667.1"/>
    <property type="molecule type" value="Genomic_DNA"/>
</dbReference>
<dbReference type="InterPro" id="IPR006710">
    <property type="entry name" value="Glyco_hydro_43"/>
</dbReference>
<dbReference type="PROSITE" id="PS51175">
    <property type="entry name" value="CBM6"/>
    <property type="match status" value="1"/>
</dbReference>
<evidence type="ECO:0000256" key="1">
    <source>
        <dbReference type="ARBA" id="ARBA00001913"/>
    </source>
</evidence>
<name>A0A1I0QCX7_9BACT</name>
<dbReference type="Pfam" id="PF03422">
    <property type="entry name" value="CBM_6"/>
    <property type="match status" value="1"/>
</dbReference>
<dbReference type="InterPro" id="IPR005084">
    <property type="entry name" value="CBM6"/>
</dbReference>
<dbReference type="GO" id="GO:0004553">
    <property type="term" value="F:hydrolase activity, hydrolyzing O-glycosyl compounds"/>
    <property type="evidence" value="ECO:0007669"/>
    <property type="project" value="InterPro"/>
</dbReference>
<dbReference type="InterPro" id="IPR014718">
    <property type="entry name" value="GH-type_carb-bd"/>
</dbReference>
<dbReference type="InterPro" id="IPR013780">
    <property type="entry name" value="Glyco_hydro_b"/>
</dbReference>
<dbReference type="SUPFAM" id="SSF49785">
    <property type="entry name" value="Galactose-binding domain-like"/>
    <property type="match status" value="1"/>
</dbReference>
<dbReference type="Pfam" id="PF14508">
    <property type="entry name" value="GH97_N"/>
    <property type="match status" value="1"/>
</dbReference>
<evidence type="ECO:0000256" key="7">
    <source>
        <dbReference type="ARBA" id="ARBA00023295"/>
    </source>
</evidence>
<dbReference type="CDD" id="cd04084">
    <property type="entry name" value="CBM6_xylanase-like"/>
    <property type="match status" value="1"/>
</dbReference>
<dbReference type="GO" id="GO:0030246">
    <property type="term" value="F:carbohydrate binding"/>
    <property type="evidence" value="ECO:0007669"/>
    <property type="project" value="InterPro"/>
</dbReference>
<keyword evidence="6" id="KW-0106">Calcium</keyword>
<dbReference type="InterPro" id="IPR029483">
    <property type="entry name" value="GH97_C"/>
</dbReference>
<dbReference type="AlphaFoldDB" id="A0A1I0QCX7"/>
<dbReference type="Gene3D" id="2.115.10.20">
    <property type="entry name" value="Glycosyl hydrolase domain, family 43"/>
    <property type="match status" value="1"/>
</dbReference>
<dbReference type="Gene3D" id="3.20.20.70">
    <property type="entry name" value="Aldolase class I"/>
    <property type="match status" value="1"/>
</dbReference>
<dbReference type="InterPro" id="IPR023296">
    <property type="entry name" value="Glyco_hydro_beta-prop_sf"/>
</dbReference>
<dbReference type="InterPro" id="IPR008979">
    <property type="entry name" value="Galactose-bd-like_sf"/>
</dbReference>
<organism evidence="11 12">
    <name type="scientific">Prevotella aff. ruminicola Tc2-24</name>
    <dbReference type="NCBI Taxonomy" id="81582"/>
    <lineage>
        <taxon>Bacteria</taxon>
        <taxon>Pseudomonadati</taxon>
        <taxon>Bacteroidota</taxon>
        <taxon>Bacteroidia</taxon>
        <taxon>Bacteroidales</taxon>
        <taxon>Prevotellaceae</taxon>
        <taxon>Prevotella</taxon>
    </lineage>
</organism>
<keyword evidence="5 11" id="KW-0378">Hydrolase</keyword>
<comment type="subunit">
    <text evidence="3">Monomer.</text>
</comment>
<dbReference type="InterPro" id="IPR017853">
    <property type="entry name" value="GH"/>
</dbReference>
<evidence type="ECO:0000259" key="10">
    <source>
        <dbReference type="PROSITE" id="PS51175"/>
    </source>
</evidence>
<dbReference type="Gene3D" id="2.60.40.1180">
    <property type="entry name" value="Golgi alpha-mannosidase II"/>
    <property type="match status" value="1"/>
</dbReference>
<evidence type="ECO:0000256" key="6">
    <source>
        <dbReference type="ARBA" id="ARBA00022837"/>
    </source>
</evidence>
<dbReference type="SUPFAM" id="SSF75005">
    <property type="entry name" value="Arabinanase/levansucrase/invertase"/>
    <property type="match status" value="1"/>
</dbReference>
<keyword evidence="4 9" id="KW-0732">Signal</keyword>
<evidence type="ECO:0000256" key="2">
    <source>
        <dbReference type="ARBA" id="ARBA00009865"/>
    </source>
</evidence>
<dbReference type="PANTHER" id="PTHR35803">
    <property type="entry name" value="GLUCAN 1,4-ALPHA-GLUCOSIDASE SUSB-RELATED"/>
    <property type="match status" value="1"/>
</dbReference>
<dbReference type="Gene3D" id="2.70.98.10">
    <property type="match status" value="1"/>
</dbReference>
<evidence type="ECO:0000313" key="11">
    <source>
        <dbReference type="EMBL" id="SEW24667.1"/>
    </source>
</evidence>
<evidence type="ECO:0000256" key="5">
    <source>
        <dbReference type="ARBA" id="ARBA00022801"/>
    </source>
</evidence>
<comment type="cofactor">
    <cofactor evidence="1">
        <name>Ca(2+)</name>
        <dbReference type="ChEBI" id="CHEBI:29108"/>
    </cofactor>
</comment>
<evidence type="ECO:0000256" key="3">
    <source>
        <dbReference type="ARBA" id="ARBA00011245"/>
    </source>
</evidence>
<accession>A0A1I0QCX7</accession>
<dbReference type="InterPro" id="IPR029486">
    <property type="entry name" value="GH97_N"/>
</dbReference>
<proteinExistence type="inferred from homology"/>
<protein>
    <submittedName>
        <fullName evidence="11">Glycosyl-hydrolase 97 C-terminal, oligomerisation</fullName>
    </submittedName>
</protein>
<sequence length="1063" mass="120853">MKIIKIMLVLTSILSLSAMAQNVLSPNGHISVKVHDDRLIVCYKQQQALELTPTAFQYSTTESALSFVRQVKDDYRMIAGKRLHCTNEANEYQVPLRDKHGRLVVRLYNDGIAFRYEYDNLQDQKPWEEQTIYHIPEGTRRWIQQWTEAYEGFFPLSTTAKAKPIPSFNRPSVTPDGYNNRWGYPALLEPQDGLFVLISEANIERKQSASCLYGADGDYRVVPDENEVKVNGSWHTPWRVAIIGQLSDIVQSTLITDVSEPCRIDDTNWIHPGVVSWIYWAYNHGSNDYNIIKKYVDMAVTLHLPYVLIDAEWDEMKDGKTIEDAVEYAKSQGIRPMIWYNSSVGWIDGAPGPKFRLNKPEDREEAFAWCERIGVAGVKIDFFSGDNQMNMDYCQDLLECAAKHHLLVNFHGATIPRGWQRTYPNLLSTEGVYGAEWYNNVPTFTDKAASHNATLPFTRNVIGPMDYTPCTFSDSQHPHITTNGHELALTILYESGLQHLADRPESYLAQPKEVQEFLSQLPAVWDDTRFVSGYPGESVVLARRSGNIWYVAGINGTEQEKTFALDLDFIGKGIHRTTLYLDEPKTESLWNVETIDRLPDDITCLPRGGFVAIIETLQLDEVNMPLFQTKYTADPSPLVVGDTLFLYTSHDASPEDIPDENEEGSAGFFMYDWLLWSTTDMVNWTEHGAVASLKDFPWRSRENGAWAIQTVERNGKYYLYAPLHGHGIGVLEADSPYGPFKDPLGKPLVWDQSNWYDIDPSVYTDDDGQAYMYWGNPYTFWAKLGNDMTSLTSEVSKLSHIPNYQEGPWFYKRNGHYYLGFASTCCPEALGYAMSDSPTGPWEWKGYIMRPTERNRGNHPGIIDYKGHSYVFGQNYDLMHLDTFVHHERRSVSATEITYNADGTILEVPYWLDQKPMKQLCWLNPYQRVEAETMAWGYGLKSAKIGIENTGVVADMPSSTGKRNLYIYDINDGEYIKLRGVDFAKGAKRFMMTAASTGGVTVTLRLDSNKGPAIGSVIIGKTGRIETYRSFSGIVKNAAGVHDLYICFDKVSGDVRLDWWQFK</sequence>
<comment type="similarity">
    <text evidence="2">Belongs to the glycosyl hydrolase 43 family.</text>
</comment>
<dbReference type="Pfam" id="PF14509">
    <property type="entry name" value="GH97_C"/>
    <property type="match status" value="1"/>
</dbReference>
<dbReference type="PANTHER" id="PTHR35803:SF2">
    <property type="entry name" value="RETAINING ALPHA-GALACTOSIDASE"/>
    <property type="match status" value="1"/>
</dbReference>
<dbReference type="InterPro" id="IPR052720">
    <property type="entry name" value="Glycosyl_hydrolase_97"/>
</dbReference>
<dbReference type="Gene3D" id="2.60.120.260">
    <property type="entry name" value="Galactose-binding domain-like"/>
    <property type="match status" value="1"/>
</dbReference>
<feature type="signal peptide" evidence="9">
    <location>
        <begin position="1"/>
        <end position="20"/>
    </location>
</feature>
<dbReference type="SMART" id="SM00606">
    <property type="entry name" value="CBD_IV"/>
    <property type="match status" value="1"/>
</dbReference>
<feature type="site" description="Important for catalytic activity, responsible for pKa modulation of the active site Glu and correct orientation of both the proton donor and substrate" evidence="8">
    <location>
        <position position="759"/>
    </location>
</feature>
<feature type="domain" description="CBM6" evidence="10">
    <location>
        <begin position="927"/>
        <end position="1063"/>
    </location>
</feature>